<evidence type="ECO:0000313" key="1">
    <source>
        <dbReference type="EMBL" id="EKX40862.1"/>
    </source>
</evidence>
<dbReference type="EnsemblProtists" id="EKX40862">
    <property type="protein sequence ID" value="EKX40862"/>
    <property type="gene ID" value="GUITHDRAFT_113123"/>
</dbReference>
<gene>
    <name evidence="1" type="ORF">GUITHDRAFT_113123</name>
</gene>
<dbReference type="GeneID" id="17297538"/>
<dbReference type="PaxDb" id="55529-EKX40862"/>
<sequence length="84" mass="9267">MFSHLAECADFMGHHICKRAVRVASAKQVSWEDQMQREATGSYIRNGRLRADESAYLRGDDSDCAANPSYPACANPFKGLLGSE</sequence>
<reference evidence="3" key="2">
    <citation type="submission" date="2012-11" db="EMBL/GenBank/DDBJ databases">
        <authorList>
            <person name="Kuo A."/>
            <person name="Curtis B.A."/>
            <person name="Tanifuji G."/>
            <person name="Burki F."/>
            <person name="Gruber A."/>
            <person name="Irimia M."/>
            <person name="Maruyama S."/>
            <person name="Arias M.C."/>
            <person name="Ball S.G."/>
            <person name="Gile G.H."/>
            <person name="Hirakawa Y."/>
            <person name="Hopkins J.F."/>
            <person name="Rensing S.A."/>
            <person name="Schmutz J."/>
            <person name="Symeonidi A."/>
            <person name="Elias M."/>
            <person name="Eveleigh R.J."/>
            <person name="Herman E.K."/>
            <person name="Klute M.J."/>
            <person name="Nakayama T."/>
            <person name="Obornik M."/>
            <person name="Reyes-Prieto A."/>
            <person name="Armbrust E.V."/>
            <person name="Aves S.J."/>
            <person name="Beiko R.G."/>
            <person name="Coutinho P."/>
            <person name="Dacks J.B."/>
            <person name="Durnford D.G."/>
            <person name="Fast N.M."/>
            <person name="Green B.R."/>
            <person name="Grisdale C."/>
            <person name="Hempe F."/>
            <person name="Henrissat B."/>
            <person name="Hoppner M.P."/>
            <person name="Ishida K.-I."/>
            <person name="Kim E."/>
            <person name="Koreny L."/>
            <person name="Kroth P.G."/>
            <person name="Liu Y."/>
            <person name="Malik S.-B."/>
            <person name="Maier U.G."/>
            <person name="McRose D."/>
            <person name="Mock T."/>
            <person name="Neilson J.A."/>
            <person name="Onodera N.T."/>
            <person name="Poole A.M."/>
            <person name="Pritham E.J."/>
            <person name="Richards T.A."/>
            <person name="Rocap G."/>
            <person name="Roy S.W."/>
            <person name="Sarai C."/>
            <person name="Schaack S."/>
            <person name="Shirato S."/>
            <person name="Slamovits C.H."/>
            <person name="Spencer D.F."/>
            <person name="Suzuki S."/>
            <person name="Worden A.Z."/>
            <person name="Zauner S."/>
            <person name="Barry K."/>
            <person name="Bell C."/>
            <person name="Bharti A.K."/>
            <person name="Crow J.A."/>
            <person name="Grimwood J."/>
            <person name="Kramer R."/>
            <person name="Lindquist E."/>
            <person name="Lucas S."/>
            <person name="Salamov A."/>
            <person name="McFadden G.I."/>
            <person name="Lane C.E."/>
            <person name="Keeling P.J."/>
            <person name="Gray M.W."/>
            <person name="Grigoriev I.V."/>
            <person name="Archibald J.M."/>
        </authorList>
    </citation>
    <scope>NUCLEOTIDE SEQUENCE</scope>
    <source>
        <strain evidence="3">CCMP2712</strain>
    </source>
</reference>
<dbReference type="KEGG" id="gtt:GUITHDRAFT_113123"/>
<evidence type="ECO:0000313" key="3">
    <source>
        <dbReference type="Proteomes" id="UP000011087"/>
    </source>
</evidence>
<proteinExistence type="predicted"/>
<protein>
    <submittedName>
        <fullName evidence="1 2">Uncharacterized protein</fullName>
    </submittedName>
</protein>
<dbReference type="RefSeq" id="XP_005827842.1">
    <property type="nucleotide sequence ID" value="XM_005827785.1"/>
</dbReference>
<evidence type="ECO:0000313" key="2">
    <source>
        <dbReference type="EnsemblProtists" id="EKX40862"/>
    </source>
</evidence>
<dbReference type="HOGENOM" id="CLU_2532273_0_0_1"/>
<dbReference type="EMBL" id="JH993028">
    <property type="protein sequence ID" value="EKX40862.1"/>
    <property type="molecule type" value="Genomic_DNA"/>
</dbReference>
<keyword evidence="3" id="KW-1185">Reference proteome</keyword>
<organism evidence="1">
    <name type="scientific">Guillardia theta (strain CCMP2712)</name>
    <name type="common">Cryptophyte</name>
    <dbReference type="NCBI Taxonomy" id="905079"/>
    <lineage>
        <taxon>Eukaryota</taxon>
        <taxon>Cryptophyceae</taxon>
        <taxon>Pyrenomonadales</taxon>
        <taxon>Geminigeraceae</taxon>
        <taxon>Guillardia</taxon>
    </lineage>
</organism>
<accession>L1IXQ3</accession>
<reference evidence="2" key="3">
    <citation type="submission" date="2016-03" db="UniProtKB">
        <authorList>
            <consortium name="EnsemblProtists"/>
        </authorList>
    </citation>
    <scope>IDENTIFICATION</scope>
</reference>
<dbReference type="Proteomes" id="UP000011087">
    <property type="component" value="Unassembled WGS sequence"/>
</dbReference>
<dbReference type="AlphaFoldDB" id="L1IXQ3"/>
<reference evidence="1 3" key="1">
    <citation type="journal article" date="2012" name="Nature">
        <title>Algal genomes reveal evolutionary mosaicism and the fate of nucleomorphs.</title>
        <authorList>
            <consortium name="DOE Joint Genome Institute"/>
            <person name="Curtis B.A."/>
            <person name="Tanifuji G."/>
            <person name="Burki F."/>
            <person name="Gruber A."/>
            <person name="Irimia M."/>
            <person name="Maruyama S."/>
            <person name="Arias M.C."/>
            <person name="Ball S.G."/>
            <person name="Gile G.H."/>
            <person name="Hirakawa Y."/>
            <person name="Hopkins J.F."/>
            <person name="Kuo A."/>
            <person name="Rensing S.A."/>
            <person name="Schmutz J."/>
            <person name="Symeonidi A."/>
            <person name="Elias M."/>
            <person name="Eveleigh R.J."/>
            <person name="Herman E.K."/>
            <person name="Klute M.J."/>
            <person name="Nakayama T."/>
            <person name="Obornik M."/>
            <person name="Reyes-Prieto A."/>
            <person name="Armbrust E.V."/>
            <person name="Aves S.J."/>
            <person name="Beiko R.G."/>
            <person name="Coutinho P."/>
            <person name="Dacks J.B."/>
            <person name="Durnford D.G."/>
            <person name="Fast N.M."/>
            <person name="Green B.R."/>
            <person name="Grisdale C.J."/>
            <person name="Hempel F."/>
            <person name="Henrissat B."/>
            <person name="Hoppner M.P."/>
            <person name="Ishida K."/>
            <person name="Kim E."/>
            <person name="Koreny L."/>
            <person name="Kroth P.G."/>
            <person name="Liu Y."/>
            <person name="Malik S.B."/>
            <person name="Maier U.G."/>
            <person name="McRose D."/>
            <person name="Mock T."/>
            <person name="Neilson J.A."/>
            <person name="Onodera N.T."/>
            <person name="Poole A.M."/>
            <person name="Pritham E.J."/>
            <person name="Richards T.A."/>
            <person name="Rocap G."/>
            <person name="Roy S.W."/>
            <person name="Sarai C."/>
            <person name="Schaack S."/>
            <person name="Shirato S."/>
            <person name="Slamovits C.H."/>
            <person name="Spencer D.F."/>
            <person name="Suzuki S."/>
            <person name="Worden A.Z."/>
            <person name="Zauner S."/>
            <person name="Barry K."/>
            <person name="Bell C."/>
            <person name="Bharti A.K."/>
            <person name="Crow J.A."/>
            <person name="Grimwood J."/>
            <person name="Kramer R."/>
            <person name="Lindquist E."/>
            <person name="Lucas S."/>
            <person name="Salamov A."/>
            <person name="McFadden G.I."/>
            <person name="Lane C.E."/>
            <person name="Keeling P.J."/>
            <person name="Gray M.W."/>
            <person name="Grigoriev I.V."/>
            <person name="Archibald J.M."/>
        </authorList>
    </citation>
    <scope>NUCLEOTIDE SEQUENCE</scope>
    <source>
        <strain evidence="1 3">CCMP2712</strain>
    </source>
</reference>
<name>L1IXQ3_GUITC</name>